<evidence type="ECO:0000313" key="2">
    <source>
        <dbReference type="Proteomes" id="UP000057134"/>
    </source>
</evidence>
<gene>
    <name evidence="1" type="ORF">XA26_10730</name>
</gene>
<sequence>MSHGNSIDLNRPAVLTVHPTGCALHNITDAHWLHPLAGA</sequence>
<dbReference type="KEGG" id="mft:XA26_10730"/>
<accession>A0A0N9X925</accession>
<proteinExistence type="predicted"/>
<name>A0A0N9X925_MYCFO</name>
<dbReference type="EMBL" id="CP011269">
    <property type="protein sequence ID" value="ALI24930.1"/>
    <property type="molecule type" value="Genomic_DNA"/>
</dbReference>
<dbReference type="Proteomes" id="UP000057134">
    <property type="component" value="Chromosome"/>
</dbReference>
<evidence type="ECO:0000313" key="1">
    <source>
        <dbReference type="EMBL" id="ALI24930.1"/>
    </source>
</evidence>
<dbReference type="AlphaFoldDB" id="A0A0N9X925"/>
<reference evidence="1 2" key="1">
    <citation type="journal article" date="2015" name="MBio">
        <title>Enzymatic Degradation of Phenazines Can Generate Energy and Protect Sensitive Organisms from Toxicity.</title>
        <authorList>
            <person name="Costa K.C."/>
            <person name="Bergkessel M."/>
            <person name="Saunders S."/>
            <person name="Korlach J."/>
            <person name="Newman D.K."/>
        </authorList>
    </citation>
    <scope>NUCLEOTIDE SEQUENCE [LARGE SCALE GENOMIC DNA]</scope>
    <source>
        <strain evidence="1 2">CT6</strain>
    </source>
</reference>
<keyword evidence="2" id="KW-1185">Reference proteome</keyword>
<organism evidence="1 2">
    <name type="scientific">Mycolicibacterium fortuitum</name>
    <name type="common">Mycobacterium fortuitum</name>
    <dbReference type="NCBI Taxonomy" id="1766"/>
    <lineage>
        <taxon>Bacteria</taxon>
        <taxon>Bacillati</taxon>
        <taxon>Actinomycetota</taxon>
        <taxon>Actinomycetes</taxon>
        <taxon>Mycobacteriales</taxon>
        <taxon>Mycobacteriaceae</taxon>
        <taxon>Mycolicibacterium</taxon>
    </lineage>
</organism>
<protein>
    <submittedName>
        <fullName evidence="1">Uncharacterized protein</fullName>
    </submittedName>
</protein>
<dbReference type="PATRIC" id="fig|1766.6.peg.1065"/>